<evidence type="ECO:0000256" key="10">
    <source>
        <dbReference type="RuleBase" id="RU004175"/>
    </source>
</evidence>
<comment type="cofactor">
    <cofactor evidence="9">
        <name>Zn(2+)</name>
        <dbReference type="ChEBI" id="CHEBI:29105"/>
    </cofactor>
    <text evidence="9">Binds 1 zinc ion per subunit.</text>
</comment>
<dbReference type="GO" id="GO:0046872">
    <property type="term" value="F:metal ion binding"/>
    <property type="evidence" value="ECO:0007669"/>
    <property type="project" value="UniProtKB-KW"/>
</dbReference>
<evidence type="ECO:0000256" key="8">
    <source>
        <dbReference type="PIRSR" id="PIRSR000099-3"/>
    </source>
</evidence>
<organism evidence="11 12">
    <name type="scientific">candidate division NPL-UPA2 bacterium Unc8</name>
    <dbReference type="NCBI Taxonomy" id="1980939"/>
    <lineage>
        <taxon>Bacteria</taxon>
    </lineage>
</organism>
<feature type="binding site" evidence="8">
    <location>
        <position position="254"/>
    </location>
    <ligand>
        <name>substrate</name>
    </ligand>
</feature>
<comment type="similarity">
    <text evidence="1 5 10">Belongs to the histidinol dehydrogenase family.</text>
</comment>
<evidence type="ECO:0000256" key="5">
    <source>
        <dbReference type="PIRNR" id="PIRNR000099"/>
    </source>
</evidence>
<dbReference type="EMBL" id="NDHY01000003">
    <property type="protein sequence ID" value="RII00572.1"/>
    <property type="molecule type" value="Genomic_DNA"/>
</dbReference>
<dbReference type="GO" id="GO:0000105">
    <property type="term" value="P:L-histidine biosynthetic process"/>
    <property type="evidence" value="ECO:0007669"/>
    <property type="project" value="InterPro"/>
</dbReference>
<dbReference type="EC" id="1.1.1.23" evidence="11"/>
<feature type="binding site" evidence="7">
    <location>
        <position position="209"/>
    </location>
    <ligand>
        <name>NAD(+)</name>
        <dbReference type="ChEBI" id="CHEBI:57540"/>
    </ligand>
</feature>
<evidence type="ECO:0000256" key="4">
    <source>
        <dbReference type="ARBA" id="ARBA00023002"/>
    </source>
</evidence>
<feature type="binding site" evidence="9">
    <location>
        <position position="254"/>
    </location>
    <ligand>
        <name>Zn(2+)</name>
        <dbReference type="ChEBI" id="CHEBI:29105"/>
    </ligand>
</feature>
<evidence type="ECO:0000256" key="1">
    <source>
        <dbReference type="ARBA" id="ARBA00010178"/>
    </source>
</evidence>
<dbReference type="InterPro" id="IPR022695">
    <property type="entry name" value="Histidinol_DH_monofunct"/>
</dbReference>
<dbReference type="CDD" id="cd06572">
    <property type="entry name" value="Histidinol_dh"/>
    <property type="match status" value="1"/>
</dbReference>
<feature type="binding site" evidence="8">
    <location>
        <position position="257"/>
    </location>
    <ligand>
        <name>substrate</name>
    </ligand>
</feature>
<feature type="binding site" evidence="9">
    <location>
        <position position="337"/>
    </location>
    <ligand>
        <name>Zn(2+)</name>
        <dbReference type="ChEBI" id="CHEBI:29105"/>
    </ligand>
</feature>
<dbReference type="Gene3D" id="3.40.50.1980">
    <property type="entry name" value="Nitrogenase molybdenum iron protein domain"/>
    <property type="match status" value="2"/>
</dbReference>
<feature type="binding site" evidence="8">
    <location>
        <position position="396"/>
    </location>
    <ligand>
        <name>substrate</name>
    </ligand>
</feature>
<keyword evidence="4 5" id="KW-0560">Oxidoreductase</keyword>
<dbReference type="GO" id="GO:0005829">
    <property type="term" value="C:cytosol"/>
    <property type="evidence" value="ECO:0007669"/>
    <property type="project" value="TreeGrafter"/>
</dbReference>
<reference evidence="11 12" key="1">
    <citation type="submission" date="2018-08" db="EMBL/GenBank/DDBJ databases">
        <title>Draft genome of candidate division NPL-UPA2 bacterium Unc8 that adapted to ultra-basic serpentinizing groundwater.</title>
        <authorList>
            <person name="Ishii S."/>
            <person name="Suzuki S."/>
            <person name="Nealson K.H."/>
        </authorList>
    </citation>
    <scope>NUCLEOTIDE SEQUENCE [LARGE SCALE GENOMIC DNA]</scope>
    <source>
        <strain evidence="11">Unc8</strain>
    </source>
</reference>
<feature type="active site" description="Proton acceptor" evidence="6">
    <location>
        <position position="303"/>
    </location>
</feature>
<feature type="binding site" evidence="7">
    <location>
        <position position="124"/>
    </location>
    <ligand>
        <name>NAD(+)</name>
        <dbReference type="ChEBI" id="CHEBI:57540"/>
    </ligand>
</feature>
<dbReference type="PANTHER" id="PTHR21256:SF2">
    <property type="entry name" value="HISTIDINE BIOSYNTHESIS TRIFUNCTIONAL PROTEIN"/>
    <property type="match status" value="1"/>
</dbReference>
<evidence type="ECO:0000256" key="7">
    <source>
        <dbReference type="PIRSR" id="PIRSR000099-2"/>
    </source>
</evidence>
<dbReference type="InterPro" id="IPR016161">
    <property type="entry name" value="Ald_DH/histidinol_DH"/>
</dbReference>
<feature type="binding site" evidence="8">
    <location>
        <position position="391"/>
    </location>
    <ligand>
        <name>substrate</name>
    </ligand>
</feature>
<accession>A0A399FZ83</accession>
<keyword evidence="2 9" id="KW-0479">Metal-binding</keyword>
<dbReference type="FunFam" id="3.40.50.1980:FF:000026">
    <property type="entry name" value="Histidinol dehydrogenase"/>
    <property type="match status" value="1"/>
</dbReference>
<feature type="binding site" evidence="8">
    <location>
        <position position="232"/>
    </location>
    <ligand>
        <name>substrate</name>
    </ligand>
</feature>
<dbReference type="PIRSF" id="PIRSF000099">
    <property type="entry name" value="Histidinol_dh"/>
    <property type="match status" value="1"/>
</dbReference>
<dbReference type="Proteomes" id="UP000266287">
    <property type="component" value="Unassembled WGS sequence"/>
</dbReference>
<keyword evidence="7" id="KW-0520">NAD</keyword>
<evidence type="ECO:0000313" key="11">
    <source>
        <dbReference type="EMBL" id="RII00572.1"/>
    </source>
</evidence>
<dbReference type="SUPFAM" id="SSF53720">
    <property type="entry name" value="ALDH-like"/>
    <property type="match status" value="1"/>
</dbReference>
<dbReference type="PRINTS" id="PR00083">
    <property type="entry name" value="HOLDHDRGNASE"/>
</dbReference>
<dbReference type="Pfam" id="PF00815">
    <property type="entry name" value="Histidinol_dh"/>
    <property type="match status" value="1"/>
</dbReference>
<evidence type="ECO:0000256" key="3">
    <source>
        <dbReference type="ARBA" id="ARBA00022833"/>
    </source>
</evidence>
<evidence type="ECO:0000256" key="6">
    <source>
        <dbReference type="PIRSR" id="PIRSR000099-1"/>
    </source>
</evidence>
<dbReference type="PANTHER" id="PTHR21256">
    <property type="entry name" value="HISTIDINOL DEHYDROGENASE HDH"/>
    <property type="match status" value="1"/>
</dbReference>
<evidence type="ECO:0000256" key="2">
    <source>
        <dbReference type="ARBA" id="ARBA00022723"/>
    </source>
</evidence>
<feature type="binding site" evidence="8">
    <location>
        <position position="337"/>
    </location>
    <ligand>
        <name>substrate</name>
    </ligand>
</feature>
<proteinExistence type="inferred from homology"/>
<evidence type="ECO:0000256" key="9">
    <source>
        <dbReference type="PIRSR" id="PIRSR000099-4"/>
    </source>
</evidence>
<dbReference type="AlphaFoldDB" id="A0A399FZ83"/>
<gene>
    <name evidence="11" type="primary">hisD</name>
    <name evidence="11" type="ORF">B9J77_02275</name>
</gene>
<comment type="caution">
    <text evidence="11">The sequence shown here is derived from an EMBL/GenBank/DDBJ whole genome shotgun (WGS) entry which is preliminary data.</text>
</comment>
<sequence length="405" mass="44603">MILCARKDKEIIDGFIERSVFNETVDRKVKKIIHAVAKEGDKALIRYTQEFDGVSLREEELRLSQKEIATASKRIDHKLRQVIRDVEKSIKEFQRMDMRKSWSVRKSGLLLGKLYQPLERVGIYVPGGEKPLISSLLMTVVPAIAAGVNSIAIASPPKEEGLPHPYIIGAAHLLGIKEVYRIGGAQAIAAFAFGTQRVKKVDKIFGPGNKFVISAKRQVFGKVGIDLLPGPSEVVILTDATANARFIAADLKAQAEHNEGMAILITHSPALAQEVEKEAKGFHIIVTRTLKESIFMVNEIAPEHLEIMVEKPRKILKEIKNSGAIFLGDYSPVALGDYSAGPSHILPTGGTAKFSAGLSVDDFRKSINVISCSQKRLHQIGEMTLMLAEVECLHHHAASVTIRKR</sequence>
<protein>
    <submittedName>
        <fullName evidence="11">Histidinol dehydrogenase</fullName>
        <ecNumber evidence="11">1.1.1.23</ecNumber>
    </submittedName>
</protein>
<name>A0A399FZ83_UNCN2</name>
<feature type="active site" description="Proton acceptor" evidence="6">
    <location>
        <position position="304"/>
    </location>
</feature>
<feature type="binding site" evidence="7">
    <location>
        <position position="186"/>
    </location>
    <ligand>
        <name>NAD(+)</name>
        <dbReference type="ChEBI" id="CHEBI:57540"/>
    </ligand>
</feature>
<dbReference type="GO" id="GO:0004399">
    <property type="term" value="F:histidinol dehydrogenase activity"/>
    <property type="evidence" value="ECO:0007669"/>
    <property type="project" value="UniProtKB-EC"/>
</dbReference>
<feature type="binding site" evidence="8">
    <location>
        <position position="304"/>
    </location>
    <ligand>
        <name>substrate</name>
    </ligand>
</feature>
<dbReference type="GO" id="GO:0051287">
    <property type="term" value="F:NAD binding"/>
    <property type="evidence" value="ECO:0007669"/>
    <property type="project" value="InterPro"/>
</dbReference>
<dbReference type="NCBIfam" id="TIGR00069">
    <property type="entry name" value="hisD"/>
    <property type="match status" value="1"/>
</dbReference>
<feature type="binding site" evidence="9">
    <location>
        <position position="396"/>
    </location>
    <ligand>
        <name>Zn(2+)</name>
        <dbReference type="ChEBI" id="CHEBI:29105"/>
    </ligand>
</feature>
<dbReference type="PROSITE" id="PS00611">
    <property type="entry name" value="HISOL_DEHYDROGENASE"/>
    <property type="match status" value="1"/>
</dbReference>
<dbReference type="Gene3D" id="1.20.5.1300">
    <property type="match status" value="1"/>
</dbReference>
<dbReference type="FunFam" id="3.40.50.1980:FF:000001">
    <property type="entry name" value="Histidinol dehydrogenase"/>
    <property type="match status" value="1"/>
</dbReference>
<evidence type="ECO:0000313" key="12">
    <source>
        <dbReference type="Proteomes" id="UP000266287"/>
    </source>
</evidence>
<keyword evidence="3 9" id="KW-0862">Zinc</keyword>
<feature type="binding site" evidence="9">
    <location>
        <position position="257"/>
    </location>
    <ligand>
        <name>Zn(2+)</name>
        <dbReference type="ChEBI" id="CHEBI:29105"/>
    </ligand>
</feature>
<dbReference type="InterPro" id="IPR001692">
    <property type="entry name" value="Histidinol_DH_CS"/>
</dbReference>
<dbReference type="InterPro" id="IPR012131">
    <property type="entry name" value="Hstdl_DH"/>
</dbReference>